<comment type="subcellular location">
    <subcellularLocation>
        <location evidence="1">Membrane</location>
        <topology evidence="1">Single-pass type I membrane protein</topology>
    </subcellularLocation>
</comment>
<dbReference type="PANTHER" id="PTHR27005">
    <property type="entry name" value="WALL-ASSOCIATED RECEPTOR KINASE-LIKE 21"/>
    <property type="match status" value="1"/>
</dbReference>
<keyword evidence="9" id="KW-0325">Glycoprotein</keyword>
<evidence type="ECO:0000256" key="6">
    <source>
        <dbReference type="ARBA" id="ARBA00022741"/>
    </source>
</evidence>
<protein>
    <recommendedName>
        <fullName evidence="12">Protein kinase domain-containing protein</fullName>
    </recommendedName>
</protein>
<accession>A0A0E0CSU5</accession>
<evidence type="ECO:0000256" key="8">
    <source>
        <dbReference type="ARBA" id="ARBA00023157"/>
    </source>
</evidence>
<dbReference type="GO" id="GO:0005886">
    <property type="term" value="C:plasma membrane"/>
    <property type="evidence" value="ECO:0007669"/>
    <property type="project" value="TreeGrafter"/>
</dbReference>
<reference evidence="13" key="2">
    <citation type="submission" date="2018-05" db="EMBL/GenBank/DDBJ databases">
        <title>OmerRS3 (Oryza meridionalis Reference Sequence Version 3).</title>
        <authorList>
            <person name="Zhang J."/>
            <person name="Kudrna D."/>
            <person name="Lee S."/>
            <person name="Talag J."/>
            <person name="Welchert J."/>
            <person name="Wing R.A."/>
        </authorList>
    </citation>
    <scope>NUCLEOTIDE SEQUENCE [LARGE SCALE GENOMIC DNA]</scope>
    <source>
        <strain evidence="13">cv. OR44</strain>
    </source>
</reference>
<feature type="domain" description="Protein kinase" evidence="12">
    <location>
        <begin position="137"/>
        <end position="467"/>
    </location>
</feature>
<evidence type="ECO:0000256" key="4">
    <source>
        <dbReference type="ARBA" id="ARBA00022679"/>
    </source>
</evidence>
<keyword evidence="2" id="KW-0723">Serine/threonine-protein kinase</keyword>
<evidence type="ECO:0000256" key="3">
    <source>
        <dbReference type="ARBA" id="ARBA00022536"/>
    </source>
</evidence>
<feature type="chain" id="PRO_5002356343" description="Protein kinase domain-containing protein" evidence="11">
    <location>
        <begin position="29"/>
        <end position="2136"/>
    </location>
</feature>
<dbReference type="SMART" id="SM00220">
    <property type="entry name" value="S_TKc"/>
    <property type="match status" value="1"/>
</dbReference>
<evidence type="ECO:0000259" key="12">
    <source>
        <dbReference type="PROSITE" id="PS50011"/>
    </source>
</evidence>
<dbReference type="Gene3D" id="1.10.510.10">
    <property type="entry name" value="Transferase(Phosphotransferase) domain 1"/>
    <property type="match status" value="4"/>
</dbReference>
<keyword evidence="6" id="KW-0547">Nucleotide-binding</keyword>
<dbReference type="STRING" id="40149.A0A0E0CSU5"/>
<keyword evidence="3" id="KW-0245">EGF-like domain</keyword>
<evidence type="ECO:0000256" key="7">
    <source>
        <dbReference type="ARBA" id="ARBA00022840"/>
    </source>
</evidence>
<dbReference type="InterPro" id="IPR011009">
    <property type="entry name" value="Kinase-like_dom_sf"/>
</dbReference>
<dbReference type="SUPFAM" id="SSF57196">
    <property type="entry name" value="EGF/Laminin"/>
    <property type="match status" value="3"/>
</dbReference>
<dbReference type="EnsemblPlants" id="OMERI02G34580.1">
    <property type="protein sequence ID" value="OMERI02G34580.1"/>
    <property type="gene ID" value="OMERI02G34580"/>
</dbReference>
<organism evidence="13">
    <name type="scientific">Oryza meridionalis</name>
    <dbReference type="NCBI Taxonomy" id="40149"/>
    <lineage>
        <taxon>Eukaryota</taxon>
        <taxon>Viridiplantae</taxon>
        <taxon>Streptophyta</taxon>
        <taxon>Embryophyta</taxon>
        <taxon>Tracheophyta</taxon>
        <taxon>Spermatophyta</taxon>
        <taxon>Magnoliopsida</taxon>
        <taxon>Liliopsida</taxon>
        <taxon>Poales</taxon>
        <taxon>Poaceae</taxon>
        <taxon>BOP clade</taxon>
        <taxon>Oryzoideae</taxon>
        <taxon>Oryzeae</taxon>
        <taxon>Oryzinae</taxon>
        <taxon>Oryza</taxon>
    </lineage>
</organism>
<dbReference type="PROSITE" id="PS01187">
    <property type="entry name" value="EGF_CA"/>
    <property type="match status" value="2"/>
</dbReference>
<dbReference type="GO" id="GO:0007166">
    <property type="term" value="P:cell surface receptor signaling pathway"/>
    <property type="evidence" value="ECO:0007669"/>
    <property type="project" value="InterPro"/>
</dbReference>
<dbReference type="Pfam" id="PF00069">
    <property type="entry name" value="Pkinase"/>
    <property type="match status" value="4"/>
</dbReference>
<feature type="signal peptide" evidence="11">
    <location>
        <begin position="1"/>
        <end position="28"/>
    </location>
</feature>
<feature type="region of interest" description="Disordered" evidence="10">
    <location>
        <begin position="1711"/>
        <end position="1751"/>
    </location>
</feature>
<dbReference type="GO" id="GO:0005524">
    <property type="term" value="F:ATP binding"/>
    <property type="evidence" value="ECO:0007669"/>
    <property type="project" value="UniProtKB-KW"/>
</dbReference>
<keyword evidence="8" id="KW-1015">Disulfide bond</keyword>
<evidence type="ECO:0000256" key="11">
    <source>
        <dbReference type="SAM" id="SignalP"/>
    </source>
</evidence>
<dbReference type="PROSITE" id="PS50011">
    <property type="entry name" value="PROTEIN_KINASE_DOM"/>
    <property type="match status" value="4"/>
</dbReference>
<dbReference type="InterPro" id="IPR000719">
    <property type="entry name" value="Prot_kinase_dom"/>
</dbReference>
<dbReference type="InterPro" id="IPR000742">
    <property type="entry name" value="EGF"/>
</dbReference>
<dbReference type="InterPro" id="IPR008271">
    <property type="entry name" value="Ser/Thr_kinase_AS"/>
</dbReference>
<dbReference type="GO" id="GO:0030247">
    <property type="term" value="F:polysaccharide binding"/>
    <property type="evidence" value="ECO:0007669"/>
    <property type="project" value="InterPro"/>
</dbReference>
<dbReference type="PROSITE" id="PS00010">
    <property type="entry name" value="ASX_HYDROXYL"/>
    <property type="match status" value="2"/>
</dbReference>
<dbReference type="PROSITE" id="PS00108">
    <property type="entry name" value="PROTEIN_KINASE_ST"/>
    <property type="match status" value="4"/>
</dbReference>
<name>A0A0E0CSU5_9ORYZ</name>
<dbReference type="InterPro" id="IPR018097">
    <property type="entry name" value="EGF_Ca-bd_CS"/>
</dbReference>
<keyword evidence="7" id="KW-0067">ATP-binding</keyword>
<dbReference type="Pfam" id="PF13947">
    <property type="entry name" value="GUB_WAK_bind"/>
    <property type="match status" value="3"/>
</dbReference>
<evidence type="ECO:0000313" key="14">
    <source>
        <dbReference type="Proteomes" id="UP000008021"/>
    </source>
</evidence>
<dbReference type="InterPro" id="IPR045274">
    <property type="entry name" value="WAK-like"/>
</dbReference>
<dbReference type="GO" id="GO:0005509">
    <property type="term" value="F:calcium ion binding"/>
    <property type="evidence" value="ECO:0007669"/>
    <property type="project" value="InterPro"/>
</dbReference>
<sequence length="2136" mass="235979">MATTTLCLQGAALVVLIVCLAPVAPAWAQQPAGCPDKCGNTSIPYPFGIGSRCARDFNFRLVCNHAYSPPRLFVSEVELVSLSLDGEARALINARNYCSDGTTYISYNALRRDSQGQLPLSDVSFGRSTAYRFSAARNRFVVLGCPVLGYLVDAEEYYVSGCISMCRKSQAGDDHLSSRCTGERGCCQNTIPRPLNFYKPYILSLNKSAEENRVEPIYHRLNSTACNYVGSTPHIDECQDKEKYGCYGDCTNTIGGYTCLCPRGTIGNVHEKNGCRPKDKFTFALKAVTESAEALSYMHSSASPPILHGDVKTANILLDDKFDAKVSDFGASKLAPTDEAEIATLVQGTCGYLDPEYLMTCQLTDKSDVYSFGVVVLELLTRKKALYLDGPEEDRSLVSCFTTAVKVGRHQELLDSQVRNELSDEMLQEITHLLMRCLSMIGEERPAMKEVAERLESLRRYQQHPWAKAEGNEEEIQSLLGMEQNNANYQLRQQDVLGVVVLLLLLVVALAPVRPASGQPLPGCPDRCGNISVPYPFGIGARCARDFGYELFCNHSYFPPRLTFFPPLPTPTSILAGRRLNLASLSIADGEAVALVNVFRQCYSSNESYVNDNSRNYTVYLSLLGSNTYRVSAVRNRFVALGCPNLGYLSDDAGYYITGCTSVCRPSQWNSVSPAACTGVGCCQSRIPPNVTYYEASVQGFQEAQGRIFRENTTSCRYAFVVEDSTHATESAQICWEAITAKSAEALAYMHSSASPPILHGDVKTANILLDDKLNAKVSDFGASKLAPTDEAAIATLVQGTCGYLDPEYLMTCQLTDKSDVYSFGVVVLELLTRKKALYLDGPEEDRSLVSRFTTAVKAGRHRELMDSQVRKEMNDEMATEIADLLMRCLSMNGEERPTMKEVAERLEMLRRYQQHPWAEAKGNAEENQSLLGIEHQNPNYQFRQHDVLDLEEGKIRHLQPGVAISAVVLLLGMALAPATPASAQPLPGCPDKCGNISIPYPFGIGAVCARGPKFQLECNHTYSPPRLIAVIDPQYNLEIHLVSLSLTDGEARIYNNASRSLYNGSTVSTNNAVYLFLGPDGPYRFSSAKNRLVALGCPNLGLLLDATKNYVTGCISLCRSSPLAVSAGACAGVGCCQSSIPSGLHTYYVNQDKPKNDTHQYYAATDYRYVFLADAEWLSTSYRDIDECERDKDACFGNKCTNTLGGYLCMCPPGARGNPLIEKGCVKTDLEIRHLQPGVAISAVVLLLGMALAPATPASAQPLPGCPDKCGNISIPYPFGIGAVCARGPKFQLECNHTYSPPRLIAVIDPQYNLEIHLVSLSLTDGEARIYNNASRSLYNGSTVSTNNAVYLFLGPDGPYRFSSAKNRLVALGCPNLGLLLDATKNYVTGCISLCRSSPLAVSAGACAGVGCCQSSIPSGLHTYYVNQDKPKNDTHQYYAATDYRYVFLADAEWLSTSYRDIDECERDKDACFGNKCTNTLGGYLCMCPPGARGNPLIEKGCVKTDLDRLRIATETARALGYLHSAVSFPIIHRDIKSHNILLDGSLTAKVSDFGASRCIPAEQTGVTTVIQGTLGYLDPMYSYTGRLTEKSDVFSFGVVLIELLTRKKPYSYRSPEDDGLVSHFTTLLTRDNLGHILDPQVVEEGGKEVKEVAVLAVACVKLKAEERPTMRQVEMTLESIRSLFLQQEAIHSMANKNSKENHVSMSYPANEGTSIESTRQHSLEEEYLLSSRRGKQLPRRPLQSNQGALYRTPDYGSSIAYRFSTKRNRLVVLGCPVLGYLVDADDNYVTGCTSTCRRSQSQGDLPGQCTGESGCCQNTMPRALNNVYKPYILTLQKTEEPTRNVPDQQELPPTEPVFRHLDSTECQYVFVAEDRWINTNYSYRAFFNRTSDFAVRPQLRHRRASGARWRLPSAEALSYMHSSASPPILHGDVKTANILLDDKLTAKVSDFGTSKLVPNDEFEIATLVQGTCGYLDPEYLMTCQLTDKSDVYSFGVVLLELLTRKKALYFGGSEEDRSLVSCFMTAVRDGRHEELIDSQVRNEMTEEVLQEITHLVMRCVSMSGEERPMMKEVAEKLEMLRRYQLHPWDKGDANPEEKQSLLDMEQRNVDQKFRHHHDYDPENPACRSYKITFD</sequence>
<dbReference type="SMART" id="SM00181">
    <property type="entry name" value="EGF"/>
    <property type="match status" value="3"/>
</dbReference>
<dbReference type="InterPro" id="IPR000152">
    <property type="entry name" value="EGF-type_Asp/Asn_hydroxyl_site"/>
</dbReference>
<dbReference type="InterPro" id="IPR049883">
    <property type="entry name" value="NOTCH1_EGF-like"/>
</dbReference>
<keyword evidence="5 11" id="KW-0732">Signal</keyword>
<dbReference type="CDD" id="cd00054">
    <property type="entry name" value="EGF_CA"/>
    <property type="match status" value="3"/>
</dbReference>
<evidence type="ECO:0000256" key="9">
    <source>
        <dbReference type="ARBA" id="ARBA00023180"/>
    </source>
</evidence>
<dbReference type="GO" id="GO:0004674">
    <property type="term" value="F:protein serine/threonine kinase activity"/>
    <property type="evidence" value="ECO:0007669"/>
    <property type="project" value="UniProtKB-KW"/>
</dbReference>
<dbReference type="InterPro" id="IPR025287">
    <property type="entry name" value="WAK_GUB"/>
</dbReference>
<evidence type="ECO:0000256" key="2">
    <source>
        <dbReference type="ARBA" id="ARBA00022527"/>
    </source>
</evidence>
<dbReference type="Proteomes" id="UP000008021">
    <property type="component" value="Chromosome 2"/>
</dbReference>
<evidence type="ECO:0000313" key="13">
    <source>
        <dbReference type="EnsemblPlants" id="OMERI02G34580.1"/>
    </source>
</evidence>
<feature type="domain" description="Protein kinase" evidence="12">
    <location>
        <begin position="1367"/>
        <end position="1687"/>
    </location>
</feature>
<proteinExistence type="predicted"/>
<evidence type="ECO:0000256" key="5">
    <source>
        <dbReference type="ARBA" id="ARBA00022729"/>
    </source>
</evidence>
<dbReference type="Gene3D" id="2.10.25.10">
    <property type="entry name" value="Laminin"/>
    <property type="match status" value="3"/>
</dbReference>
<dbReference type="SMART" id="SM00179">
    <property type="entry name" value="EGF_CA"/>
    <property type="match status" value="3"/>
</dbReference>
<dbReference type="FunFam" id="1.10.510.10:FF:000084">
    <property type="entry name" value="Wall-associated receptor kinase 2"/>
    <property type="match status" value="4"/>
</dbReference>
<feature type="domain" description="Protein kinase" evidence="12">
    <location>
        <begin position="1769"/>
        <end position="2091"/>
    </location>
</feature>
<dbReference type="SUPFAM" id="SSF56112">
    <property type="entry name" value="Protein kinase-like (PK-like)"/>
    <property type="match status" value="4"/>
</dbReference>
<dbReference type="PANTHER" id="PTHR27005:SF209">
    <property type="entry name" value="OS09G0561500 PROTEIN"/>
    <property type="match status" value="1"/>
</dbReference>
<keyword evidence="14" id="KW-1185">Reference proteome</keyword>
<evidence type="ECO:0000256" key="10">
    <source>
        <dbReference type="SAM" id="MobiDB-lite"/>
    </source>
</evidence>
<dbReference type="Pfam" id="PF07645">
    <property type="entry name" value="EGF_CA"/>
    <property type="match status" value="3"/>
</dbReference>
<evidence type="ECO:0000256" key="1">
    <source>
        <dbReference type="ARBA" id="ARBA00004479"/>
    </source>
</evidence>
<feature type="domain" description="Protein kinase" evidence="12">
    <location>
        <begin position="531"/>
        <end position="919"/>
    </location>
</feature>
<dbReference type="InterPro" id="IPR001881">
    <property type="entry name" value="EGF-like_Ca-bd_dom"/>
</dbReference>
<keyword evidence="4" id="KW-0808">Transferase</keyword>
<reference evidence="13" key="1">
    <citation type="submission" date="2015-04" db="UniProtKB">
        <authorList>
            <consortium name="EnsemblPlants"/>
        </authorList>
    </citation>
    <scope>IDENTIFICATION</scope>
</reference>
<dbReference type="Gramene" id="OMERI02G34580.1">
    <property type="protein sequence ID" value="OMERI02G34580.1"/>
    <property type="gene ID" value="OMERI02G34580"/>
</dbReference>
<keyword evidence="2" id="KW-0418">Kinase</keyword>
<dbReference type="HOGENOM" id="CLU_001463_0_0_1"/>